<evidence type="ECO:0000256" key="1">
    <source>
        <dbReference type="SAM" id="MobiDB-lite"/>
    </source>
</evidence>
<reference evidence="2" key="2">
    <citation type="journal article" date="2023" name="IMA Fungus">
        <title>Comparative genomic study of the Penicillium genus elucidates a diverse pangenome and 15 lateral gene transfer events.</title>
        <authorList>
            <person name="Petersen C."/>
            <person name="Sorensen T."/>
            <person name="Nielsen M.R."/>
            <person name="Sondergaard T.E."/>
            <person name="Sorensen J.L."/>
            <person name="Fitzpatrick D.A."/>
            <person name="Frisvad J.C."/>
            <person name="Nielsen K.L."/>
        </authorList>
    </citation>
    <scope>NUCLEOTIDE SEQUENCE</scope>
    <source>
        <strain evidence="2">IBT 26290</strain>
    </source>
</reference>
<dbReference type="AlphaFoldDB" id="A0A9W9HUM0"/>
<dbReference type="GeneID" id="81430186"/>
<feature type="compositionally biased region" description="Polar residues" evidence="1">
    <location>
        <begin position="50"/>
        <end position="60"/>
    </location>
</feature>
<name>A0A9W9HUM0_9EURO</name>
<keyword evidence="3" id="KW-1185">Reference proteome</keyword>
<feature type="region of interest" description="Disordered" evidence="1">
    <location>
        <begin position="1"/>
        <end position="69"/>
    </location>
</feature>
<organism evidence="2 3">
    <name type="scientific">Penicillium canariense</name>
    <dbReference type="NCBI Taxonomy" id="189055"/>
    <lineage>
        <taxon>Eukaryota</taxon>
        <taxon>Fungi</taxon>
        <taxon>Dikarya</taxon>
        <taxon>Ascomycota</taxon>
        <taxon>Pezizomycotina</taxon>
        <taxon>Eurotiomycetes</taxon>
        <taxon>Eurotiomycetidae</taxon>
        <taxon>Eurotiales</taxon>
        <taxon>Aspergillaceae</taxon>
        <taxon>Penicillium</taxon>
    </lineage>
</organism>
<proteinExistence type="predicted"/>
<dbReference type="EMBL" id="JAPQKN010000006">
    <property type="protein sequence ID" value="KAJ5157786.1"/>
    <property type="molecule type" value="Genomic_DNA"/>
</dbReference>
<dbReference type="RefSeq" id="XP_056540775.1">
    <property type="nucleotide sequence ID" value="XM_056691010.1"/>
</dbReference>
<comment type="caution">
    <text evidence="2">The sequence shown here is derived from an EMBL/GenBank/DDBJ whole genome shotgun (WGS) entry which is preliminary data.</text>
</comment>
<evidence type="ECO:0000313" key="3">
    <source>
        <dbReference type="Proteomes" id="UP001149163"/>
    </source>
</evidence>
<accession>A0A9W9HUM0</accession>
<protein>
    <submittedName>
        <fullName evidence="2">Uncharacterized protein</fullName>
    </submittedName>
</protein>
<dbReference type="Proteomes" id="UP001149163">
    <property type="component" value="Unassembled WGS sequence"/>
</dbReference>
<gene>
    <name evidence="2" type="ORF">N7482_008886</name>
</gene>
<evidence type="ECO:0000313" key="2">
    <source>
        <dbReference type="EMBL" id="KAJ5157786.1"/>
    </source>
</evidence>
<sequence length="69" mass="7825">MVTDQGQAAQIDLEHEAPETNPGTRFDTSPMDLDNSTSAPWQYKQRRTTRSMGTAQTSHQQHWRSLHTG</sequence>
<reference evidence="2" key="1">
    <citation type="submission" date="2022-11" db="EMBL/GenBank/DDBJ databases">
        <authorList>
            <person name="Petersen C."/>
        </authorList>
    </citation>
    <scope>NUCLEOTIDE SEQUENCE</scope>
    <source>
        <strain evidence="2">IBT 26290</strain>
    </source>
</reference>